<proteinExistence type="predicted"/>
<evidence type="ECO:0000313" key="3">
    <source>
        <dbReference type="EMBL" id="PRB92719.1"/>
    </source>
</evidence>
<organism evidence="2 5">
    <name type="scientific">Chryseobacterium culicis</name>
    <dbReference type="NCBI Taxonomy" id="680127"/>
    <lineage>
        <taxon>Bacteria</taxon>
        <taxon>Pseudomonadati</taxon>
        <taxon>Bacteroidota</taxon>
        <taxon>Flavobacteriia</taxon>
        <taxon>Flavobacteriales</taxon>
        <taxon>Weeksellaceae</taxon>
        <taxon>Chryseobacterium group</taxon>
        <taxon>Chryseobacterium</taxon>
    </lineage>
</organism>
<dbReference type="EMBL" id="PCPH01000001">
    <property type="protein sequence ID" value="PRB92719.1"/>
    <property type="molecule type" value="Genomic_DNA"/>
</dbReference>
<evidence type="ECO:0000313" key="2">
    <source>
        <dbReference type="EMBL" id="PRB86967.1"/>
    </source>
</evidence>
<keyword evidence="1" id="KW-0812">Transmembrane</keyword>
<evidence type="ECO:0000256" key="1">
    <source>
        <dbReference type="SAM" id="Phobius"/>
    </source>
</evidence>
<feature type="transmembrane region" description="Helical" evidence="1">
    <location>
        <begin position="77"/>
        <end position="98"/>
    </location>
</feature>
<dbReference type="Proteomes" id="UP000238325">
    <property type="component" value="Unassembled WGS sequence"/>
</dbReference>
<evidence type="ECO:0000313" key="5">
    <source>
        <dbReference type="Proteomes" id="UP000238534"/>
    </source>
</evidence>
<keyword evidence="1" id="KW-1133">Transmembrane helix</keyword>
<feature type="transmembrane region" description="Helical" evidence="1">
    <location>
        <begin position="104"/>
        <end position="124"/>
    </location>
</feature>
<dbReference type="AlphaFoldDB" id="A0A2S9D2J1"/>
<dbReference type="RefSeq" id="WP_105681640.1">
    <property type="nucleotide sequence ID" value="NZ_JBBGZD010000001.1"/>
</dbReference>
<dbReference type="Proteomes" id="UP000238534">
    <property type="component" value="Unassembled WGS sequence"/>
</dbReference>
<dbReference type="OrthoDB" id="1255831at2"/>
<accession>A0A2S9D2J1</accession>
<name>A0A2S9D2J1_CHRCI</name>
<dbReference type="EMBL" id="PCPP01000001">
    <property type="protein sequence ID" value="PRB86967.1"/>
    <property type="molecule type" value="Genomic_DNA"/>
</dbReference>
<evidence type="ECO:0000313" key="4">
    <source>
        <dbReference type="Proteomes" id="UP000238325"/>
    </source>
</evidence>
<keyword evidence="1" id="KW-0472">Membrane</keyword>
<sequence>MKIKLEEVKEKYVSLGVPEKNVEYALNAVKTCTKKDFIMKNLTSDIRKVDATTANSMLDEMFTANGGEFKHENRGGYLYSTFYLIAIVALGIVTFYFSKENRSMQFKFGGALLLFIVLFFRTFIPTIRGRFRE</sequence>
<gene>
    <name evidence="2" type="ORF">CQ022_12200</name>
    <name evidence="3" type="ORF">CQ033_05870</name>
</gene>
<comment type="caution">
    <text evidence="2">The sequence shown here is derived from an EMBL/GenBank/DDBJ whole genome shotgun (WGS) entry which is preliminary data.</text>
</comment>
<reference evidence="4 5" key="1">
    <citation type="submission" date="2017-09" db="EMBL/GenBank/DDBJ databases">
        <title>Genomic, metabolic, and phenotypic characteristics of bacterial isolates from the natural microbiome of the model nematode Caenorhabditis elegans.</title>
        <authorList>
            <person name="Zimmermann J."/>
            <person name="Obeng N."/>
            <person name="Yang W."/>
            <person name="Obeng O."/>
            <person name="Kissoyan K."/>
            <person name="Pees B."/>
            <person name="Dirksen P."/>
            <person name="Hoppner M."/>
            <person name="Franke A."/>
            <person name="Rosenstiel P."/>
            <person name="Leippe M."/>
            <person name="Dierking K."/>
            <person name="Kaleta C."/>
            <person name="Schulenburg H."/>
        </authorList>
    </citation>
    <scope>NUCLEOTIDE SEQUENCE [LARGE SCALE GENOMIC DNA]</scope>
    <source>
        <strain evidence="2 5">MYb25</strain>
        <strain evidence="3 4">MYb44</strain>
    </source>
</reference>
<protein>
    <submittedName>
        <fullName evidence="2">Uncharacterized protein</fullName>
    </submittedName>
</protein>
<keyword evidence="4" id="KW-1185">Reference proteome</keyword>